<accession>A0ACB9DNQ0</accession>
<protein>
    <submittedName>
        <fullName evidence="1">Uncharacterized protein</fullName>
    </submittedName>
</protein>
<evidence type="ECO:0000313" key="1">
    <source>
        <dbReference type="EMBL" id="KAI3748045.1"/>
    </source>
</evidence>
<reference evidence="1 2" key="2">
    <citation type="journal article" date="2022" name="Mol. Ecol. Resour.">
        <title>The genomes of chicory, endive, great burdock and yacon provide insights into Asteraceae paleo-polyploidization history and plant inulin production.</title>
        <authorList>
            <person name="Fan W."/>
            <person name="Wang S."/>
            <person name="Wang H."/>
            <person name="Wang A."/>
            <person name="Jiang F."/>
            <person name="Liu H."/>
            <person name="Zhao H."/>
            <person name="Xu D."/>
            <person name="Zhang Y."/>
        </authorList>
    </citation>
    <scope>NUCLEOTIDE SEQUENCE [LARGE SCALE GENOMIC DNA]</scope>
    <source>
        <strain evidence="2">cv. Niubang</strain>
    </source>
</reference>
<dbReference type="Proteomes" id="UP001055879">
    <property type="component" value="Linkage Group LG03"/>
</dbReference>
<proteinExistence type="predicted"/>
<comment type="caution">
    <text evidence="1">The sequence shown here is derived from an EMBL/GenBank/DDBJ whole genome shotgun (WGS) entry which is preliminary data.</text>
</comment>
<evidence type="ECO:0000313" key="2">
    <source>
        <dbReference type="Proteomes" id="UP001055879"/>
    </source>
</evidence>
<name>A0ACB9DNQ0_ARCLA</name>
<reference evidence="2" key="1">
    <citation type="journal article" date="2022" name="Mol. Ecol. Resour.">
        <title>The genomes of chicory, endive, great burdock and yacon provide insights into Asteraceae palaeo-polyploidization history and plant inulin production.</title>
        <authorList>
            <person name="Fan W."/>
            <person name="Wang S."/>
            <person name="Wang H."/>
            <person name="Wang A."/>
            <person name="Jiang F."/>
            <person name="Liu H."/>
            <person name="Zhao H."/>
            <person name="Xu D."/>
            <person name="Zhang Y."/>
        </authorList>
    </citation>
    <scope>NUCLEOTIDE SEQUENCE [LARGE SCALE GENOMIC DNA]</scope>
    <source>
        <strain evidence="2">cv. Niubang</strain>
    </source>
</reference>
<sequence length="1129" mass="129994">MQSMVHNFKASNLREMVEEAQFMEEMFAKSKSESSVVVSDKRKWESSSVPPKRTRPFVGNRNFGSYQEARWCPRCRTKHHGNCSNSSQTCYKCGKPGHTVRDCPVRGPICYECKAPGHVKKDCPKLVSGSAPARKENPPKVQDRAFQMTAEEVRASADVVSGTFLINSVPARILFDTGASFSFVSELFRQKIAMPTTSLEDALVVEIADGRQVLIHEVLKQCALSIEGREFPIDLLPAVFMDLMNRVCRPFLDKSVIVFIDDILVYSKSETEHEQHLREVLEVLRKERLYAKFSKCDFWLKEVQFLGHIVTRDGVKVDPSKIEAMMNWEPPKSPSEIRSFLGLAEYYRRFIQDFSKIASSLTVLTRKNVKFEWAEAQEKAFRILQKKLCEAPILTLLEGSEDFVVYSDASKMGLGCVLMQRGKVIAYASRQLKVHEQNYPTHDLELAAVVFTLKLWRHYLYGTKCTLFTDHKSLKYVFGQKELNMRQRRWLELLKDYDCELLYHPGKANVVADALSRKDYSGSIRATHARIELVSSLVEKIRTSQVEALLEENLKDEVMTKQRLLLTEDSRGVKLFSGRVWVPKIGGNRELLLEDAHKSKYSIHPGSTKMYRDLKLHYWWPVMKLDVARYVERCVTCSQVKAEHQRPYGSLQSLEIPEWKWEHITMDFVTKLPKTLRGHDTIWVIVDRLTKSAHFLPMRETLPMDNLANLYIDEVVSRHGIPLSIVSDRDSRFTSNFWDGFQKELGTQVKLSTAYHPQTDGQSERTIQTLEDMLRSCVIDFGGSWDSYLPLVEFAYNNSYHSSIGMAPFEALYGRKCRTPVCWLEAGEKQFAGPKIVQETADKVKCIRERMKAAQDRQKSYADKKRRPMEFQVGDRVMLKVSPWKGIIRFGKRGKLSPRFLGPFKVLKRVGLQAYQLELPPELSRIHNTFHVCYLRKCLAVEDSVIPLSELRVDEGNRCVEEPDAILERKSKKLRHKEVTLVNVQWKHHRGANVTWKSEEDMKRRYPHLFGEEEKSRRSLNLVVKVLNRSILRSEYFLIWIWVESGFCIAVLDEQGDGRSTGGCSTGWSFDRVVVRPNGCVRLKPVRSRMFDRMVVALVKKKETEVSISGGLPGFLERRVLSLEVFGVD</sequence>
<dbReference type="EMBL" id="CM042049">
    <property type="protein sequence ID" value="KAI3748045.1"/>
    <property type="molecule type" value="Genomic_DNA"/>
</dbReference>
<keyword evidence="2" id="KW-1185">Reference proteome</keyword>
<gene>
    <name evidence="1" type="ORF">L6452_10866</name>
</gene>
<organism evidence="1 2">
    <name type="scientific">Arctium lappa</name>
    <name type="common">Greater burdock</name>
    <name type="synonym">Lappa major</name>
    <dbReference type="NCBI Taxonomy" id="4217"/>
    <lineage>
        <taxon>Eukaryota</taxon>
        <taxon>Viridiplantae</taxon>
        <taxon>Streptophyta</taxon>
        <taxon>Embryophyta</taxon>
        <taxon>Tracheophyta</taxon>
        <taxon>Spermatophyta</taxon>
        <taxon>Magnoliopsida</taxon>
        <taxon>eudicotyledons</taxon>
        <taxon>Gunneridae</taxon>
        <taxon>Pentapetalae</taxon>
        <taxon>asterids</taxon>
        <taxon>campanulids</taxon>
        <taxon>Asterales</taxon>
        <taxon>Asteraceae</taxon>
        <taxon>Carduoideae</taxon>
        <taxon>Cardueae</taxon>
        <taxon>Arctiinae</taxon>
        <taxon>Arctium</taxon>
    </lineage>
</organism>